<reference evidence="7" key="1">
    <citation type="submission" date="2020-03" db="EMBL/GenBank/DDBJ databases">
        <authorList>
            <person name="Weist P."/>
        </authorList>
    </citation>
    <scope>NUCLEOTIDE SEQUENCE</scope>
</reference>
<keyword evidence="2" id="KW-0297">G-protein coupled receptor</keyword>
<comment type="caution">
    <text evidence="7">The sequence shown here is derived from an EMBL/GenBank/DDBJ whole genome shotgun (WGS) entry which is preliminary data.</text>
</comment>
<dbReference type="AlphaFoldDB" id="A0A9N7Z645"/>
<evidence type="ECO:0000256" key="1">
    <source>
        <dbReference type="ARBA" id="ARBA00004141"/>
    </source>
</evidence>
<dbReference type="PANTHER" id="PTHR24232:SF101">
    <property type="entry name" value="G-PROTEIN COUPLED RECEPTOR 35-LIKE"/>
    <property type="match status" value="1"/>
</dbReference>
<evidence type="ECO:0000313" key="7">
    <source>
        <dbReference type="EMBL" id="CAB1452685.1"/>
    </source>
</evidence>
<proteinExistence type="predicted"/>
<evidence type="ECO:0000256" key="3">
    <source>
        <dbReference type="ARBA" id="ARBA00023170"/>
    </source>
</evidence>
<evidence type="ECO:0000313" key="8">
    <source>
        <dbReference type="Proteomes" id="UP001153269"/>
    </source>
</evidence>
<keyword evidence="8" id="KW-1185">Reference proteome</keyword>
<gene>
    <name evidence="7" type="ORF">PLEPLA_LOCUS40435</name>
</gene>
<name>A0A9N7Z645_PLEPL</name>
<dbReference type="Proteomes" id="UP001153269">
    <property type="component" value="Unassembled WGS sequence"/>
</dbReference>
<keyword evidence="5" id="KW-0807">Transducer</keyword>
<keyword evidence="6" id="KW-0472">Membrane</keyword>
<sequence>MLRSSAHLENMNNTSTSCHVEHLQGLAYTPLFLLGFLINAAALRAFIAKRASWTDTHIYMFNLAIADSALVLFLPFRIFDAYSCLRKNPLVHCPHLRSLHQHVRQHHDHDRHQCPPLPGREVPPEDPIVEEEEGGSCCRVLVSLGTSGDGIVDFPRGELPGQTLDVL</sequence>
<keyword evidence="6" id="KW-0812">Transmembrane</keyword>
<evidence type="ECO:0000256" key="5">
    <source>
        <dbReference type="ARBA" id="ARBA00023224"/>
    </source>
</evidence>
<evidence type="ECO:0000256" key="4">
    <source>
        <dbReference type="ARBA" id="ARBA00023180"/>
    </source>
</evidence>
<feature type="transmembrane region" description="Helical" evidence="6">
    <location>
        <begin position="27"/>
        <end position="47"/>
    </location>
</feature>
<organism evidence="7 8">
    <name type="scientific">Pleuronectes platessa</name>
    <name type="common">European plaice</name>
    <dbReference type="NCBI Taxonomy" id="8262"/>
    <lineage>
        <taxon>Eukaryota</taxon>
        <taxon>Metazoa</taxon>
        <taxon>Chordata</taxon>
        <taxon>Craniata</taxon>
        <taxon>Vertebrata</taxon>
        <taxon>Euteleostomi</taxon>
        <taxon>Actinopterygii</taxon>
        <taxon>Neopterygii</taxon>
        <taxon>Teleostei</taxon>
        <taxon>Neoteleostei</taxon>
        <taxon>Acanthomorphata</taxon>
        <taxon>Carangaria</taxon>
        <taxon>Pleuronectiformes</taxon>
        <taxon>Pleuronectoidei</taxon>
        <taxon>Pleuronectidae</taxon>
        <taxon>Pleuronectes</taxon>
    </lineage>
</organism>
<evidence type="ECO:0000256" key="6">
    <source>
        <dbReference type="SAM" id="Phobius"/>
    </source>
</evidence>
<keyword evidence="4" id="KW-0325">Glycoprotein</keyword>
<protein>
    <recommendedName>
        <fullName evidence="9">G-protein coupled receptors family 1 profile domain-containing protein</fullName>
    </recommendedName>
</protein>
<dbReference type="SUPFAM" id="SSF81321">
    <property type="entry name" value="Family A G protein-coupled receptor-like"/>
    <property type="match status" value="1"/>
</dbReference>
<evidence type="ECO:0000256" key="2">
    <source>
        <dbReference type="ARBA" id="ARBA00023040"/>
    </source>
</evidence>
<evidence type="ECO:0008006" key="9">
    <source>
        <dbReference type="Google" id="ProtNLM"/>
    </source>
</evidence>
<keyword evidence="6" id="KW-1133">Transmembrane helix</keyword>
<accession>A0A9N7Z645</accession>
<dbReference type="EMBL" id="CADEAL010004138">
    <property type="protein sequence ID" value="CAB1452685.1"/>
    <property type="molecule type" value="Genomic_DNA"/>
</dbReference>
<dbReference type="GO" id="GO:0007200">
    <property type="term" value="P:phospholipase C-activating G protein-coupled receptor signaling pathway"/>
    <property type="evidence" value="ECO:0007669"/>
    <property type="project" value="TreeGrafter"/>
</dbReference>
<dbReference type="PANTHER" id="PTHR24232">
    <property type="entry name" value="G-PROTEIN COUPLED RECEPTOR"/>
    <property type="match status" value="1"/>
</dbReference>
<dbReference type="GO" id="GO:0004930">
    <property type="term" value="F:G protein-coupled receptor activity"/>
    <property type="evidence" value="ECO:0007669"/>
    <property type="project" value="UniProtKB-KW"/>
</dbReference>
<dbReference type="GO" id="GO:0005886">
    <property type="term" value="C:plasma membrane"/>
    <property type="evidence" value="ECO:0007669"/>
    <property type="project" value="TreeGrafter"/>
</dbReference>
<dbReference type="Gene3D" id="1.20.1070.10">
    <property type="entry name" value="Rhodopsin 7-helix transmembrane proteins"/>
    <property type="match status" value="1"/>
</dbReference>
<keyword evidence="3" id="KW-0675">Receptor</keyword>
<feature type="transmembrane region" description="Helical" evidence="6">
    <location>
        <begin position="59"/>
        <end position="79"/>
    </location>
</feature>
<comment type="subcellular location">
    <subcellularLocation>
        <location evidence="1">Membrane</location>
        <topology evidence="1">Multi-pass membrane protein</topology>
    </subcellularLocation>
</comment>
<dbReference type="GO" id="GO:0035025">
    <property type="term" value="P:positive regulation of Rho protein signal transduction"/>
    <property type="evidence" value="ECO:0007669"/>
    <property type="project" value="TreeGrafter"/>
</dbReference>